<proteinExistence type="predicted"/>
<dbReference type="RefSeq" id="WP_306760423.1">
    <property type="nucleotide sequence ID" value="NZ_CP118224.1"/>
</dbReference>
<reference evidence="1 2" key="1">
    <citation type="submission" date="2023-02" db="EMBL/GenBank/DDBJ databases">
        <title>Complete genome sequence of a novel bacterium Oceanimonas sp. NTOU-MSR1 isolated from marine coast sediment.</title>
        <authorList>
            <person name="Yang H.-T."/>
            <person name="Chen Y.-L."/>
            <person name="Ho Y.-N."/>
        </authorList>
    </citation>
    <scope>NUCLEOTIDE SEQUENCE [LARGE SCALE GENOMIC DNA]</scope>
    <source>
        <strain evidence="1 2">NTOU-MSR1</strain>
    </source>
</reference>
<gene>
    <name evidence="1" type="ORF">PU634_08755</name>
</gene>
<dbReference type="KEGG" id="ope:PU634_08755"/>
<accession>A0AA50Q6D1</accession>
<evidence type="ECO:0000313" key="1">
    <source>
        <dbReference type="EMBL" id="WMC09220.1"/>
    </source>
</evidence>
<evidence type="ECO:0000313" key="2">
    <source>
        <dbReference type="Proteomes" id="UP001223802"/>
    </source>
</evidence>
<name>A0AA50Q6D1_9GAMM</name>
<dbReference type="EMBL" id="CP118224">
    <property type="protein sequence ID" value="WMC09220.1"/>
    <property type="molecule type" value="Genomic_DNA"/>
</dbReference>
<dbReference type="Proteomes" id="UP001223802">
    <property type="component" value="Chromosome"/>
</dbReference>
<organism evidence="1 2">
    <name type="scientific">Oceanimonas pelagia</name>
    <dbReference type="NCBI Taxonomy" id="3028314"/>
    <lineage>
        <taxon>Bacteria</taxon>
        <taxon>Pseudomonadati</taxon>
        <taxon>Pseudomonadota</taxon>
        <taxon>Gammaproteobacteria</taxon>
        <taxon>Aeromonadales</taxon>
        <taxon>Aeromonadaceae</taxon>
        <taxon>Oceanimonas</taxon>
    </lineage>
</organism>
<sequence>MNNQEKIKVNLQELKVKNRQRLVEYAFSVFHISDDLPQVKKNKEQWLQRLLEGHDVEDFLHKLKSGQQVTDKIDTPITIISKGTIGSIHIQDTDLDFHSGLKRKLTINIVNHSAEPFQTTTENPLYAAYHWYDINGEVYEYDGIRTALPQVISPGSEHKLAIDVTAPTEPGRFSLMPTLVLEGQAWLENCGLDVQTYMIDVTEVNGPGMTKQAQQIYNKLKVHLTTQNNREVTTCAL</sequence>
<dbReference type="AlphaFoldDB" id="A0AA50Q6D1"/>
<keyword evidence="2" id="KW-1185">Reference proteome</keyword>
<protein>
    <submittedName>
        <fullName evidence="1">Uncharacterized protein</fullName>
    </submittedName>
</protein>